<dbReference type="GO" id="GO:0008080">
    <property type="term" value="F:N-acetyltransferase activity"/>
    <property type="evidence" value="ECO:0007669"/>
    <property type="project" value="InterPro"/>
</dbReference>
<dbReference type="InterPro" id="IPR050769">
    <property type="entry name" value="NAT_camello-type"/>
</dbReference>
<keyword evidence="4" id="KW-1185">Reference proteome</keyword>
<protein>
    <submittedName>
        <fullName evidence="3">Putative acetyltransferase</fullName>
    </submittedName>
</protein>
<sequence length="153" mass="17488">MEIIELDPKSESVKSVVNEIDDLMNTLYPQESNQLLSIEELMSDDVYFIGVKNGKEVIGCGAIVRKCNDGIYGELKRIYVKPNYRGKGISKSIMNALIAYAKEERFPAIRLETGIKQSEAINLYEKLGFRKRKQFGSYLYDPLSIYMELELCV</sequence>
<name>A0A8I0T2W1_9GAMM</name>
<organism evidence="3 4">
    <name type="scientific">Pseudoalteromonas peptidolytica F12-50-A1</name>
    <dbReference type="NCBI Taxonomy" id="1315280"/>
    <lineage>
        <taxon>Bacteria</taxon>
        <taxon>Pseudomonadati</taxon>
        <taxon>Pseudomonadota</taxon>
        <taxon>Gammaproteobacteria</taxon>
        <taxon>Alteromonadales</taxon>
        <taxon>Pseudoalteromonadaceae</taxon>
        <taxon>Pseudoalteromonas</taxon>
    </lineage>
</organism>
<dbReference type="InterPro" id="IPR016181">
    <property type="entry name" value="Acyl_CoA_acyltransferase"/>
</dbReference>
<dbReference type="PANTHER" id="PTHR13947">
    <property type="entry name" value="GNAT FAMILY N-ACETYLTRANSFERASE"/>
    <property type="match status" value="1"/>
</dbReference>
<dbReference type="CDD" id="cd04301">
    <property type="entry name" value="NAT_SF"/>
    <property type="match status" value="1"/>
</dbReference>
<dbReference type="AlphaFoldDB" id="A0A8I0T2W1"/>
<evidence type="ECO:0000313" key="4">
    <source>
        <dbReference type="Proteomes" id="UP000660708"/>
    </source>
</evidence>
<dbReference type="InterPro" id="IPR000182">
    <property type="entry name" value="GNAT_dom"/>
</dbReference>
<dbReference type="PANTHER" id="PTHR13947:SF37">
    <property type="entry name" value="LD18367P"/>
    <property type="match status" value="1"/>
</dbReference>
<feature type="domain" description="N-acetyltransferase" evidence="2">
    <location>
        <begin position="1"/>
        <end position="152"/>
    </location>
</feature>
<evidence type="ECO:0000313" key="3">
    <source>
        <dbReference type="EMBL" id="MBE0345766.1"/>
    </source>
</evidence>
<evidence type="ECO:0000259" key="2">
    <source>
        <dbReference type="PROSITE" id="PS51186"/>
    </source>
</evidence>
<dbReference type="PROSITE" id="PS51186">
    <property type="entry name" value="GNAT"/>
    <property type="match status" value="1"/>
</dbReference>
<dbReference type="EMBL" id="AQHF01000020">
    <property type="protein sequence ID" value="MBE0345766.1"/>
    <property type="molecule type" value="Genomic_DNA"/>
</dbReference>
<keyword evidence="1 3" id="KW-0808">Transferase</keyword>
<reference evidence="3 4" key="1">
    <citation type="submission" date="2015-06" db="EMBL/GenBank/DDBJ databases">
        <title>Genome sequence of Pseudoalteromonas peptidolytica.</title>
        <authorList>
            <person name="Xie B.-B."/>
            <person name="Rong J.-C."/>
            <person name="Qin Q.-L."/>
            <person name="Zhang Y.-Z."/>
        </authorList>
    </citation>
    <scope>NUCLEOTIDE SEQUENCE [LARGE SCALE GENOMIC DNA]</scope>
    <source>
        <strain evidence="3 4">F12-50-A1</strain>
    </source>
</reference>
<dbReference type="SUPFAM" id="SSF55729">
    <property type="entry name" value="Acyl-CoA N-acyltransferases (Nat)"/>
    <property type="match status" value="1"/>
</dbReference>
<dbReference type="Pfam" id="PF00583">
    <property type="entry name" value="Acetyltransf_1"/>
    <property type="match status" value="1"/>
</dbReference>
<comment type="caution">
    <text evidence="3">The sequence shown here is derived from an EMBL/GenBank/DDBJ whole genome shotgun (WGS) entry which is preliminary data.</text>
</comment>
<gene>
    <name evidence="3" type="primary">yedL</name>
    <name evidence="3" type="ORF">PPEP_a0718</name>
</gene>
<dbReference type="Proteomes" id="UP000660708">
    <property type="component" value="Unassembled WGS sequence"/>
</dbReference>
<dbReference type="Gene3D" id="3.40.630.30">
    <property type="match status" value="1"/>
</dbReference>
<evidence type="ECO:0000256" key="1">
    <source>
        <dbReference type="ARBA" id="ARBA00022679"/>
    </source>
</evidence>
<accession>A0A8I0T2W1</accession>
<proteinExistence type="predicted"/>
<dbReference type="RefSeq" id="WP_147388848.1">
    <property type="nucleotide sequence ID" value="NZ_AQHF01000020.1"/>
</dbReference>